<reference evidence="1 2" key="1">
    <citation type="submission" date="2023-08" db="EMBL/GenBank/DDBJ databases">
        <title>Oxalobacteraceae gen .nov., isolated from river sludge outside the plant.</title>
        <authorList>
            <person name="Zhao S.Y."/>
        </authorList>
    </citation>
    <scope>NUCLEOTIDE SEQUENCE [LARGE SCALE GENOMIC DNA]</scope>
    <source>
        <strain evidence="1 2">R-40</strain>
    </source>
</reference>
<name>A0ABU1BPI3_9BURK</name>
<dbReference type="Proteomes" id="UP001225596">
    <property type="component" value="Unassembled WGS sequence"/>
</dbReference>
<sequence>MSEALSKQAQALVKVASERATAFGKVCDSLGKWYLDLKNYNGHY</sequence>
<keyword evidence="2" id="KW-1185">Reference proteome</keyword>
<evidence type="ECO:0000313" key="1">
    <source>
        <dbReference type="EMBL" id="MDQ9170769.1"/>
    </source>
</evidence>
<proteinExistence type="predicted"/>
<accession>A0ABU1BPI3</accession>
<dbReference type="RefSeq" id="WP_338436706.1">
    <property type="nucleotide sequence ID" value="NZ_JAUYVH010000005.1"/>
</dbReference>
<dbReference type="EMBL" id="JAUYVH010000005">
    <property type="protein sequence ID" value="MDQ9170769.1"/>
    <property type="molecule type" value="Genomic_DNA"/>
</dbReference>
<comment type="caution">
    <text evidence="1">The sequence shown here is derived from an EMBL/GenBank/DDBJ whole genome shotgun (WGS) entry which is preliminary data.</text>
</comment>
<evidence type="ECO:0000313" key="2">
    <source>
        <dbReference type="Proteomes" id="UP001225596"/>
    </source>
</evidence>
<protein>
    <submittedName>
        <fullName evidence="1">Uncharacterized protein</fullName>
    </submittedName>
</protein>
<gene>
    <name evidence="1" type="ORF">Q8A64_10145</name>
</gene>
<organism evidence="1 2">
    <name type="scientific">Keguizhuia sedimenti</name>
    <dbReference type="NCBI Taxonomy" id="3064264"/>
    <lineage>
        <taxon>Bacteria</taxon>
        <taxon>Pseudomonadati</taxon>
        <taxon>Pseudomonadota</taxon>
        <taxon>Betaproteobacteria</taxon>
        <taxon>Burkholderiales</taxon>
        <taxon>Oxalobacteraceae</taxon>
        <taxon>Keguizhuia</taxon>
    </lineage>
</organism>